<name>A0A951U4U1_9CYAN</name>
<keyword evidence="2" id="KW-0645">Protease</keyword>
<dbReference type="Pfam" id="PF04151">
    <property type="entry name" value="PPC"/>
    <property type="match status" value="1"/>
</dbReference>
<reference evidence="6" key="2">
    <citation type="journal article" date="2022" name="Microbiol. Resour. Announc.">
        <title>Metagenome Sequencing to Explore Phylogenomics of Terrestrial Cyanobacteria.</title>
        <authorList>
            <person name="Ward R.D."/>
            <person name="Stajich J.E."/>
            <person name="Johansen J.R."/>
            <person name="Huntemann M."/>
            <person name="Clum A."/>
            <person name="Foster B."/>
            <person name="Foster B."/>
            <person name="Roux S."/>
            <person name="Palaniappan K."/>
            <person name="Varghese N."/>
            <person name="Mukherjee S."/>
            <person name="Reddy T.B.K."/>
            <person name="Daum C."/>
            <person name="Copeland A."/>
            <person name="Chen I.A."/>
            <person name="Ivanova N.N."/>
            <person name="Kyrpides N.C."/>
            <person name="Shapiro N."/>
            <person name="Eloe-Fadrosh E.A."/>
            <person name="Pietrasiak N."/>
        </authorList>
    </citation>
    <scope>NUCLEOTIDE SEQUENCE</scope>
    <source>
        <strain evidence="6">GSE-TBD4-15B</strain>
    </source>
</reference>
<dbReference type="PRINTS" id="PR00834">
    <property type="entry name" value="PROTEASES2C"/>
</dbReference>
<evidence type="ECO:0000313" key="6">
    <source>
        <dbReference type="EMBL" id="MBW4465990.1"/>
    </source>
</evidence>
<evidence type="ECO:0000256" key="2">
    <source>
        <dbReference type="ARBA" id="ARBA00022670"/>
    </source>
</evidence>
<dbReference type="PANTHER" id="PTHR43343">
    <property type="entry name" value="PEPTIDASE S12"/>
    <property type="match status" value="1"/>
</dbReference>
<dbReference type="GO" id="GO:0006508">
    <property type="term" value="P:proteolysis"/>
    <property type="evidence" value="ECO:0007669"/>
    <property type="project" value="UniProtKB-KW"/>
</dbReference>
<evidence type="ECO:0000256" key="1">
    <source>
        <dbReference type="ARBA" id="ARBA00010541"/>
    </source>
</evidence>
<dbReference type="InterPro" id="IPR043504">
    <property type="entry name" value="Peptidase_S1_PA_chymotrypsin"/>
</dbReference>
<accession>A0A951U4U1</accession>
<evidence type="ECO:0000259" key="5">
    <source>
        <dbReference type="Pfam" id="PF04151"/>
    </source>
</evidence>
<dbReference type="Proteomes" id="UP000707356">
    <property type="component" value="Unassembled WGS sequence"/>
</dbReference>
<proteinExistence type="inferred from homology"/>
<dbReference type="InterPro" id="IPR009003">
    <property type="entry name" value="Peptidase_S1_PA"/>
</dbReference>
<dbReference type="SUPFAM" id="SSF50494">
    <property type="entry name" value="Trypsin-like serine proteases"/>
    <property type="match status" value="1"/>
</dbReference>
<dbReference type="Gene3D" id="2.60.120.380">
    <property type="match status" value="1"/>
</dbReference>
<evidence type="ECO:0000313" key="7">
    <source>
        <dbReference type="Proteomes" id="UP000707356"/>
    </source>
</evidence>
<keyword evidence="3" id="KW-0378">Hydrolase</keyword>
<dbReference type="Pfam" id="PF13365">
    <property type="entry name" value="Trypsin_2"/>
    <property type="match status" value="1"/>
</dbReference>
<organism evidence="6 7">
    <name type="scientific">Pegethrix bostrychoides GSE-TBD4-15B</name>
    <dbReference type="NCBI Taxonomy" id="2839662"/>
    <lineage>
        <taxon>Bacteria</taxon>
        <taxon>Bacillati</taxon>
        <taxon>Cyanobacteriota</taxon>
        <taxon>Cyanophyceae</taxon>
        <taxon>Oculatellales</taxon>
        <taxon>Oculatellaceae</taxon>
        <taxon>Pegethrix</taxon>
    </lineage>
</organism>
<comment type="similarity">
    <text evidence="1">Belongs to the peptidase S1C family.</text>
</comment>
<evidence type="ECO:0000256" key="4">
    <source>
        <dbReference type="SAM" id="SignalP"/>
    </source>
</evidence>
<feature type="domain" description="Peptidase C-terminal archaeal/bacterial" evidence="5">
    <location>
        <begin position="288"/>
        <end position="350"/>
    </location>
</feature>
<gene>
    <name evidence="6" type="ORF">KME07_11200</name>
</gene>
<dbReference type="PANTHER" id="PTHR43343:SF3">
    <property type="entry name" value="PROTEASE DO-LIKE 8, CHLOROPLASTIC"/>
    <property type="match status" value="1"/>
</dbReference>
<dbReference type="Gene3D" id="2.40.10.10">
    <property type="entry name" value="Trypsin-like serine proteases"/>
    <property type="match status" value="2"/>
</dbReference>
<reference evidence="6" key="1">
    <citation type="submission" date="2021-05" db="EMBL/GenBank/DDBJ databases">
        <authorList>
            <person name="Pietrasiak N."/>
            <person name="Ward R."/>
            <person name="Stajich J.E."/>
            <person name="Kurbessoian T."/>
        </authorList>
    </citation>
    <scope>NUCLEOTIDE SEQUENCE</scope>
    <source>
        <strain evidence="6">GSE-TBD4-15B</strain>
    </source>
</reference>
<dbReference type="GO" id="GO:0004252">
    <property type="term" value="F:serine-type endopeptidase activity"/>
    <property type="evidence" value="ECO:0007669"/>
    <property type="project" value="InterPro"/>
</dbReference>
<evidence type="ECO:0000256" key="3">
    <source>
        <dbReference type="ARBA" id="ARBA00022801"/>
    </source>
</evidence>
<dbReference type="EMBL" id="JAHHHV010000065">
    <property type="protein sequence ID" value="MBW4465990.1"/>
    <property type="molecule type" value="Genomic_DNA"/>
</dbReference>
<comment type="caution">
    <text evidence="6">The sequence shown here is derived from an EMBL/GenBank/DDBJ whole genome shotgun (WGS) entry which is preliminary data.</text>
</comment>
<dbReference type="InterPro" id="IPR007280">
    <property type="entry name" value="Peptidase_C_arc/bac"/>
</dbReference>
<dbReference type="InterPro" id="IPR051201">
    <property type="entry name" value="Chloro_Bact_Ser_Proteases"/>
</dbReference>
<keyword evidence="4" id="KW-0732">Signal</keyword>
<feature type="signal peptide" evidence="4">
    <location>
        <begin position="1"/>
        <end position="27"/>
    </location>
</feature>
<protein>
    <submittedName>
        <fullName evidence="6">Trypsin-like peptidase domain-containing protein</fullName>
    </submittedName>
</protein>
<feature type="chain" id="PRO_5037047743" evidence="4">
    <location>
        <begin position="28"/>
        <end position="375"/>
    </location>
</feature>
<sequence length="375" mass="38948">MKKTLTPRHFSRLTAIAASLAITLLNAASPVELLNPVGLGRPARALAQQDAEEDVNVRVYQAASPAVVSIEAGDGNGSGIIISPDGLILTNAHVVSGQTSVKVILSDGTKLPGEVVAFGEGDLDLAAVKVQGQRNLPTIAIAPAGSVAVGQRAFAIGNPFGQFQGTFTTGIVSRVDPDRGLIQTDTAINPGNSGGPLLNGRGELIGVNSAIFSPRGAAGNIGIGFAINVDRVEPFLVSVRDGTAPRTAQQTSPLLGGQRAERIALNRPIEGQLTPASGVHPADRSYFNAYTFEGKAGQQIEIDMTSSEIDPYLILLAPDGQDLAHDDDGGGDSNARLVMALPVDGTYTVLANAYRAGETGNYNLRLSLKSSQLQR</sequence>
<dbReference type="InterPro" id="IPR001940">
    <property type="entry name" value="Peptidase_S1C"/>
</dbReference>
<dbReference type="AlphaFoldDB" id="A0A951U4U1"/>